<dbReference type="GO" id="GO:0016020">
    <property type="term" value="C:membrane"/>
    <property type="evidence" value="ECO:0007669"/>
    <property type="project" value="UniProtKB-SubCell"/>
</dbReference>
<evidence type="ECO:0008006" key="9">
    <source>
        <dbReference type="Google" id="ProtNLM"/>
    </source>
</evidence>
<evidence type="ECO:0000256" key="6">
    <source>
        <dbReference type="SAM" id="Phobius"/>
    </source>
</evidence>
<evidence type="ECO:0000256" key="4">
    <source>
        <dbReference type="ARBA" id="ARBA00022989"/>
    </source>
</evidence>
<accession>A0A8J5FSX8</accession>
<dbReference type="PANTHER" id="PTHR32001:SF1">
    <property type="entry name" value="KERATINOCYTE-ASSOCIATED PROTEIN 2"/>
    <property type="match status" value="1"/>
</dbReference>
<comment type="subcellular location">
    <subcellularLocation>
        <location evidence="1">Membrane</location>
        <topology evidence="1">Multi-pass membrane protein</topology>
    </subcellularLocation>
</comment>
<sequence length="253" mass="27453">MATTGRSMLYSLLSFAIILSLLEMYREKLASSELLTILGGFVSSLLFLLMLTFIGNYQESSGTRTGWGAVALAEIVALVAAATVHRVCITTCPLFCSSYFQLVFCMKFTSSREWCPHKINPKGSVIDYKRAEIHSHPSEACRIDGINIAVVAETSKSLPGQASRLLLGQVFGLLLGQASRLLPGQVSRLLPGQVSRSSFGQTSRSSPGQTSRLIPGQVSISQINSWSGLQIKYWSGLQITSQLGSRLSPQCEL</sequence>
<dbReference type="AlphaFoldDB" id="A0A8J5FSX8"/>
<evidence type="ECO:0000256" key="1">
    <source>
        <dbReference type="ARBA" id="ARBA00004141"/>
    </source>
</evidence>
<feature type="transmembrane region" description="Helical" evidence="6">
    <location>
        <begin position="34"/>
        <end position="54"/>
    </location>
</feature>
<keyword evidence="4 6" id="KW-1133">Transmembrane helix</keyword>
<dbReference type="PANTHER" id="PTHR32001">
    <property type="entry name" value="KERATINOCYTE-ASSOCIATED PROTEIN 2"/>
    <property type="match status" value="1"/>
</dbReference>
<evidence type="ECO:0000313" key="8">
    <source>
        <dbReference type="Proteomes" id="UP000734854"/>
    </source>
</evidence>
<evidence type="ECO:0000313" key="7">
    <source>
        <dbReference type="EMBL" id="KAG6495425.1"/>
    </source>
</evidence>
<reference evidence="7 8" key="1">
    <citation type="submission" date="2020-08" db="EMBL/GenBank/DDBJ databases">
        <title>Plant Genome Project.</title>
        <authorList>
            <person name="Zhang R.-G."/>
        </authorList>
    </citation>
    <scope>NUCLEOTIDE SEQUENCE [LARGE SCALE GENOMIC DNA]</scope>
    <source>
        <tissue evidence="7">Rhizome</tissue>
    </source>
</reference>
<keyword evidence="5 6" id="KW-0472">Membrane</keyword>
<keyword evidence="8" id="KW-1185">Reference proteome</keyword>
<dbReference type="EMBL" id="JACMSC010000012">
    <property type="protein sequence ID" value="KAG6495425.1"/>
    <property type="molecule type" value="Genomic_DNA"/>
</dbReference>
<keyword evidence="3 6" id="KW-0812">Transmembrane</keyword>
<name>A0A8J5FSX8_ZINOF</name>
<evidence type="ECO:0000256" key="5">
    <source>
        <dbReference type="ARBA" id="ARBA00023136"/>
    </source>
</evidence>
<evidence type="ECO:0000256" key="3">
    <source>
        <dbReference type="ARBA" id="ARBA00022692"/>
    </source>
</evidence>
<proteinExistence type="inferred from homology"/>
<comment type="caution">
    <text evidence="7">The sequence shown here is derived from an EMBL/GenBank/DDBJ whole genome shotgun (WGS) entry which is preliminary data.</text>
</comment>
<dbReference type="Pfam" id="PF09775">
    <property type="entry name" value="Keratin_assoc"/>
    <property type="match status" value="1"/>
</dbReference>
<dbReference type="Proteomes" id="UP000734854">
    <property type="component" value="Unassembled WGS sequence"/>
</dbReference>
<gene>
    <name evidence="7" type="ORF">ZIOFF_043248</name>
</gene>
<organism evidence="7 8">
    <name type="scientific">Zingiber officinale</name>
    <name type="common">Ginger</name>
    <name type="synonym">Amomum zingiber</name>
    <dbReference type="NCBI Taxonomy" id="94328"/>
    <lineage>
        <taxon>Eukaryota</taxon>
        <taxon>Viridiplantae</taxon>
        <taxon>Streptophyta</taxon>
        <taxon>Embryophyta</taxon>
        <taxon>Tracheophyta</taxon>
        <taxon>Spermatophyta</taxon>
        <taxon>Magnoliopsida</taxon>
        <taxon>Liliopsida</taxon>
        <taxon>Zingiberales</taxon>
        <taxon>Zingiberaceae</taxon>
        <taxon>Zingiber</taxon>
    </lineage>
</organism>
<dbReference type="InterPro" id="IPR018614">
    <property type="entry name" value="KRTCAP2"/>
</dbReference>
<protein>
    <recommendedName>
        <fullName evidence="9">Dolichyl-diphosphooligosaccharide--protein glycosyltransferase subunit KCP2</fullName>
    </recommendedName>
</protein>
<feature type="transmembrane region" description="Helical" evidence="6">
    <location>
        <begin position="66"/>
        <end position="84"/>
    </location>
</feature>
<evidence type="ECO:0000256" key="2">
    <source>
        <dbReference type="ARBA" id="ARBA00007279"/>
    </source>
</evidence>
<comment type="similarity">
    <text evidence="2">Belongs to the KRTCAP2 family.</text>
</comment>